<evidence type="ECO:0000313" key="2">
    <source>
        <dbReference type="EMBL" id="TKW49141.1"/>
    </source>
</evidence>
<accession>A0A4U6X1A4</accession>
<proteinExistence type="predicted"/>
<gene>
    <name evidence="2" type="ORF">CTA1_1225</name>
</gene>
<protein>
    <submittedName>
        <fullName evidence="2">Uncharacterized protein</fullName>
    </submittedName>
</protein>
<comment type="caution">
    <text evidence="2">The sequence shown here is derived from an EMBL/GenBank/DDBJ whole genome shotgun (WGS) entry which is preliminary data.</text>
</comment>
<feature type="compositionally biased region" description="Pro residues" evidence="1">
    <location>
        <begin position="14"/>
        <end position="28"/>
    </location>
</feature>
<dbReference type="AlphaFoldDB" id="A0A4U6X1A4"/>
<dbReference type="Proteomes" id="UP000310108">
    <property type="component" value="Unassembled WGS sequence"/>
</dbReference>
<dbReference type="EMBL" id="PJEX01000610">
    <property type="protein sequence ID" value="TKW49141.1"/>
    <property type="molecule type" value="Genomic_DNA"/>
</dbReference>
<name>A0A4U6X1A4_9PEZI</name>
<evidence type="ECO:0000256" key="1">
    <source>
        <dbReference type="SAM" id="MobiDB-lite"/>
    </source>
</evidence>
<organism evidence="2 3">
    <name type="scientific">Colletotrichum tanaceti</name>
    <dbReference type="NCBI Taxonomy" id="1306861"/>
    <lineage>
        <taxon>Eukaryota</taxon>
        <taxon>Fungi</taxon>
        <taxon>Dikarya</taxon>
        <taxon>Ascomycota</taxon>
        <taxon>Pezizomycotina</taxon>
        <taxon>Sordariomycetes</taxon>
        <taxon>Hypocreomycetidae</taxon>
        <taxon>Glomerellales</taxon>
        <taxon>Glomerellaceae</taxon>
        <taxon>Colletotrichum</taxon>
        <taxon>Colletotrichum destructivum species complex</taxon>
    </lineage>
</organism>
<evidence type="ECO:0000313" key="3">
    <source>
        <dbReference type="Proteomes" id="UP000310108"/>
    </source>
</evidence>
<sequence>MTDHPAILVTNQPPLSPPLLPPISPPFPPTQMQLSASLGISNPKPTHTEMSENEASHVITAAWLRCSGPRWRRVCCDHVCNSYERVNVTNRTRLAAKRGSG</sequence>
<keyword evidence="3" id="KW-1185">Reference proteome</keyword>
<reference evidence="2 3" key="1">
    <citation type="journal article" date="2019" name="PLoS ONE">
        <title>Comparative genome analysis indicates high evolutionary potential of pathogenicity genes in Colletotrichum tanaceti.</title>
        <authorList>
            <person name="Lelwala R.V."/>
            <person name="Korhonen P.K."/>
            <person name="Young N.D."/>
            <person name="Scott J.B."/>
            <person name="Ades P.A."/>
            <person name="Gasser R.B."/>
            <person name="Taylor P.W.J."/>
        </authorList>
    </citation>
    <scope>NUCLEOTIDE SEQUENCE [LARGE SCALE GENOMIC DNA]</scope>
    <source>
        <strain evidence="2">BRIP57314</strain>
    </source>
</reference>
<feature type="region of interest" description="Disordered" evidence="1">
    <location>
        <begin position="1"/>
        <end position="28"/>
    </location>
</feature>